<evidence type="ECO:0000313" key="3">
    <source>
        <dbReference type="Proteomes" id="UP001595962"/>
    </source>
</evidence>
<dbReference type="EMBL" id="JBHSGB010000010">
    <property type="protein sequence ID" value="MFC4655673.1"/>
    <property type="molecule type" value="Genomic_DNA"/>
</dbReference>
<sequence length="207" mass="23051">MKSPTQYYRTLISSLRKANKITRGINKLGCETDLQHLKLQSYILLCHSALEQYIEDLGLAAAQEARAIYSRSGIITKTLVALISSKLIDDISEKSKSRLSADLSSDIEEFSKEAFNRYRSVVTSNNGIVDRDQKKLLIPIGVNPEAIDVVLMNNLHSFGAKRGDVAHKFKVQRTDTLTAVDTDLNTIVSGLASYDQAVCEALKYRVR</sequence>
<dbReference type="InterPro" id="IPR041519">
    <property type="entry name" value="HEPN_RiboL-PSP"/>
</dbReference>
<reference evidence="3" key="1">
    <citation type="journal article" date="2019" name="Int. J. Syst. Evol. Microbiol.">
        <title>The Global Catalogue of Microorganisms (GCM) 10K type strain sequencing project: providing services to taxonomists for standard genome sequencing and annotation.</title>
        <authorList>
            <consortium name="The Broad Institute Genomics Platform"/>
            <consortium name="The Broad Institute Genome Sequencing Center for Infectious Disease"/>
            <person name="Wu L."/>
            <person name="Ma J."/>
        </authorList>
    </citation>
    <scope>NUCLEOTIDE SEQUENCE [LARGE SCALE GENOMIC DNA]</scope>
    <source>
        <strain evidence="3">DT28</strain>
    </source>
</reference>
<organism evidence="2 3">
    <name type="scientific">Rheinheimera marina</name>
    <dbReference type="NCBI Taxonomy" id="1774958"/>
    <lineage>
        <taxon>Bacteria</taxon>
        <taxon>Pseudomonadati</taxon>
        <taxon>Pseudomonadota</taxon>
        <taxon>Gammaproteobacteria</taxon>
        <taxon>Chromatiales</taxon>
        <taxon>Chromatiaceae</taxon>
        <taxon>Rheinheimera</taxon>
    </lineage>
</organism>
<comment type="caution">
    <text evidence="2">The sequence shown here is derived from an EMBL/GenBank/DDBJ whole genome shotgun (WGS) entry which is preliminary data.</text>
</comment>
<gene>
    <name evidence="2" type="ORF">ACFO3I_11685</name>
</gene>
<dbReference type="Proteomes" id="UP001595962">
    <property type="component" value="Unassembled WGS sequence"/>
</dbReference>
<dbReference type="Pfam" id="PF18735">
    <property type="entry name" value="HEPN_RiboL-PSP"/>
    <property type="match status" value="1"/>
</dbReference>
<keyword evidence="3" id="KW-1185">Reference proteome</keyword>
<name>A0ABV9JN40_9GAMM</name>
<evidence type="ECO:0000313" key="2">
    <source>
        <dbReference type="EMBL" id="MFC4655673.1"/>
    </source>
</evidence>
<proteinExistence type="predicted"/>
<protein>
    <submittedName>
        <fullName evidence="2">HEPN domain-containing protein</fullName>
    </submittedName>
</protein>
<dbReference type="RefSeq" id="WP_377334162.1">
    <property type="nucleotide sequence ID" value="NZ_JBHSGB010000010.1"/>
</dbReference>
<feature type="domain" description="RiboL-PSP-HEPN" evidence="1">
    <location>
        <begin position="27"/>
        <end position="198"/>
    </location>
</feature>
<evidence type="ECO:0000259" key="1">
    <source>
        <dbReference type="Pfam" id="PF18735"/>
    </source>
</evidence>
<accession>A0ABV9JN40</accession>